<protein>
    <submittedName>
        <fullName evidence="6">Peptide ABC transporter substrate-binding protein</fullName>
    </submittedName>
</protein>
<evidence type="ECO:0000256" key="4">
    <source>
        <dbReference type="SAM" id="SignalP"/>
    </source>
</evidence>
<dbReference type="Gene3D" id="3.10.105.10">
    <property type="entry name" value="Dipeptide-binding Protein, Domain 3"/>
    <property type="match status" value="1"/>
</dbReference>
<keyword evidence="7" id="KW-1185">Reference proteome</keyword>
<comment type="caution">
    <text evidence="6">The sequence shown here is derived from an EMBL/GenBank/DDBJ whole genome shotgun (WGS) entry which is preliminary data.</text>
</comment>
<accession>A0A225NBQ8</accession>
<dbReference type="Pfam" id="PF00496">
    <property type="entry name" value="SBP_bac_5"/>
    <property type="match status" value="1"/>
</dbReference>
<feature type="domain" description="Solute-binding protein family 5" evidence="5">
    <location>
        <begin position="63"/>
        <end position="421"/>
    </location>
</feature>
<dbReference type="GO" id="GO:1904680">
    <property type="term" value="F:peptide transmembrane transporter activity"/>
    <property type="evidence" value="ECO:0007669"/>
    <property type="project" value="TreeGrafter"/>
</dbReference>
<evidence type="ECO:0000313" key="7">
    <source>
        <dbReference type="Proteomes" id="UP000215377"/>
    </source>
</evidence>
<dbReference type="AlphaFoldDB" id="A0A225NBQ8"/>
<dbReference type="PANTHER" id="PTHR30290">
    <property type="entry name" value="PERIPLASMIC BINDING COMPONENT OF ABC TRANSPORTER"/>
    <property type="match status" value="1"/>
</dbReference>
<evidence type="ECO:0000256" key="1">
    <source>
        <dbReference type="ARBA" id="ARBA00004418"/>
    </source>
</evidence>
<evidence type="ECO:0000259" key="5">
    <source>
        <dbReference type="Pfam" id="PF00496"/>
    </source>
</evidence>
<dbReference type="SUPFAM" id="SSF53850">
    <property type="entry name" value="Periplasmic binding protein-like II"/>
    <property type="match status" value="1"/>
</dbReference>
<evidence type="ECO:0000256" key="2">
    <source>
        <dbReference type="ARBA" id="ARBA00005695"/>
    </source>
</evidence>
<feature type="signal peptide" evidence="4">
    <location>
        <begin position="1"/>
        <end position="19"/>
    </location>
</feature>
<dbReference type="InterPro" id="IPR023765">
    <property type="entry name" value="SBP_5_CS"/>
</dbReference>
<organism evidence="6 7">
    <name type="scientific">Marinibacterium profundimaris</name>
    <dbReference type="NCBI Taxonomy" id="1679460"/>
    <lineage>
        <taxon>Bacteria</taxon>
        <taxon>Pseudomonadati</taxon>
        <taxon>Pseudomonadota</taxon>
        <taxon>Alphaproteobacteria</taxon>
        <taxon>Rhodobacterales</taxon>
        <taxon>Paracoccaceae</taxon>
        <taxon>Marinibacterium</taxon>
    </lineage>
</organism>
<dbReference type="InterPro" id="IPR000914">
    <property type="entry name" value="SBP_5_dom"/>
</dbReference>
<dbReference type="Proteomes" id="UP000215377">
    <property type="component" value="Unassembled WGS sequence"/>
</dbReference>
<dbReference type="EMBL" id="AQQR01000024">
    <property type="protein sequence ID" value="OWU68078.1"/>
    <property type="molecule type" value="Genomic_DNA"/>
</dbReference>
<dbReference type="Gene3D" id="3.40.190.10">
    <property type="entry name" value="Periplasmic binding protein-like II"/>
    <property type="match status" value="1"/>
</dbReference>
<sequence length="520" mass="57307">MRAGLGIATAVALALPAAAQELTIIRNQDSNHYDPARTAALSGSEVLFMLADTVVGLDEDMSTIVPHLASSWEVSDDGLVYTFTIRDDVSFCDGKKMTAEDVAYSLNRWYDPETKSPVRWRMGDVKSITAPDDTTLVYELNAPHSELLYQLAQSFGSVVDKETVEALGADFGVTGFNGTGPFCWDSWTPRDKMVLTRHEGYNWGPANYENTGPAQVEKITWQIVPEAATRTVAMLTGQGEVSPYVPFIGVDKLRQAPGVEIVESDQAFWTNYIGFKITKDMVDDIKVRQAINLAVNQEAMAEDLFFGEVEPAFSYISSGALDWDESLDDKLLTYDPEKAAALLDEAGWTLNSNGVREKDGVELAPLAITFTGEWQQTVEAVQADLLKVGIKLQIEPMDATVYWGKSATDEFDMYVMGFPYVSAGDALNLYFRSSNIPTPNRMNYDDPKTDELLLTGSHATSDADRASAYGEVLATVHDEAIWLPVYHKPMQIAVSDKLKPFEAHNIYGAGLYKGLQLGFK</sequence>
<evidence type="ECO:0000256" key="3">
    <source>
        <dbReference type="ARBA" id="ARBA00022729"/>
    </source>
</evidence>
<keyword evidence="3 4" id="KW-0732">Signal</keyword>
<comment type="subcellular location">
    <subcellularLocation>
        <location evidence="1">Periplasm</location>
    </subcellularLocation>
</comment>
<dbReference type="PROSITE" id="PS01040">
    <property type="entry name" value="SBP_BACTERIAL_5"/>
    <property type="match status" value="1"/>
</dbReference>
<dbReference type="GO" id="GO:0030288">
    <property type="term" value="C:outer membrane-bounded periplasmic space"/>
    <property type="evidence" value="ECO:0007669"/>
    <property type="project" value="UniProtKB-ARBA"/>
</dbReference>
<dbReference type="InterPro" id="IPR039424">
    <property type="entry name" value="SBP_5"/>
</dbReference>
<proteinExistence type="inferred from homology"/>
<feature type="chain" id="PRO_5012081680" evidence="4">
    <location>
        <begin position="20"/>
        <end position="520"/>
    </location>
</feature>
<name>A0A225NBQ8_9RHOB</name>
<dbReference type="PIRSF" id="PIRSF002741">
    <property type="entry name" value="MppA"/>
    <property type="match status" value="1"/>
</dbReference>
<dbReference type="InterPro" id="IPR030678">
    <property type="entry name" value="Peptide/Ni-bd"/>
</dbReference>
<reference evidence="6 7" key="1">
    <citation type="submission" date="2013-04" db="EMBL/GenBank/DDBJ databases">
        <title>Oceanicola sp. 22II1-22F33 Genome Sequencing.</title>
        <authorList>
            <person name="Lai Q."/>
            <person name="Li G."/>
            <person name="Shao Z."/>
        </authorList>
    </citation>
    <scope>NUCLEOTIDE SEQUENCE [LARGE SCALE GENOMIC DNA]</scope>
    <source>
        <strain evidence="6 7">22II1-22F33</strain>
    </source>
</reference>
<gene>
    <name evidence="6" type="ORF">ATO3_24990</name>
</gene>
<evidence type="ECO:0000313" key="6">
    <source>
        <dbReference type="EMBL" id="OWU68078.1"/>
    </source>
</evidence>
<comment type="similarity">
    <text evidence="2">Belongs to the bacterial solute-binding protein 5 family.</text>
</comment>
<dbReference type="GO" id="GO:0043190">
    <property type="term" value="C:ATP-binding cassette (ABC) transporter complex"/>
    <property type="evidence" value="ECO:0007669"/>
    <property type="project" value="InterPro"/>
</dbReference>
<dbReference type="GO" id="GO:0015833">
    <property type="term" value="P:peptide transport"/>
    <property type="evidence" value="ECO:0007669"/>
    <property type="project" value="TreeGrafter"/>
</dbReference>